<protein>
    <submittedName>
        <fullName evidence="1">Uncharacterized protein</fullName>
    </submittedName>
</protein>
<evidence type="ECO:0000313" key="2">
    <source>
        <dbReference type="Proteomes" id="UP001143910"/>
    </source>
</evidence>
<accession>A0ACC1NYB6</accession>
<sequence>MIHKNLCIVLAERPVEEIIPGTTFHQKITAIPSPDTLQDGEILVETLYLSLDPGMRGWLKDERSYMEPVAIGAVMRGAASSRVVASRSQQAKPGDLVSSWHGWTQYAVLREGEFEPPTSYPGVDPNSPQDLLSGLGMTSVTAWTGMNDIGEPKPGELVVISGAAGATGNVAGQIAKSKGATVVGLCGSESKARWLVDDLGFDKAINYKSPNFKEQFLEATESLIDIFFDNVGGEQLDLALTRAKPHARFVMCGGISQYNTTDPVGIKNLTQIITMRIRMQGFIAFDKPERIPLIRLELAQLLASGNIKKTETIIKGGLSSCEQGLLDLYKGVNQGKLIVEVKNPTEPSLQF</sequence>
<dbReference type="Proteomes" id="UP001143910">
    <property type="component" value="Unassembled WGS sequence"/>
</dbReference>
<organism evidence="1 2">
    <name type="scientific">Zarea fungicola</name>
    <dbReference type="NCBI Taxonomy" id="93591"/>
    <lineage>
        <taxon>Eukaryota</taxon>
        <taxon>Fungi</taxon>
        <taxon>Dikarya</taxon>
        <taxon>Ascomycota</taxon>
        <taxon>Pezizomycotina</taxon>
        <taxon>Sordariomycetes</taxon>
        <taxon>Hypocreomycetidae</taxon>
        <taxon>Hypocreales</taxon>
        <taxon>Cordycipitaceae</taxon>
        <taxon>Zarea</taxon>
    </lineage>
</organism>
<keyword evidence="2" id="KW-1185">Reference proteome</keyword>
<reference evidence="1" key="1">
    <citation type="submission" date="2022-08" db="EMBL/GenBank/DDBJ databases">
        <title>Genome Sequence of Lecanicillium fungicola.</title>
        <authorList>
            <person name="Buettner E."/>
        </authorList>
    </citation>
    <scope>NUCLEOTIDE SEQUENCE</scope>
    <source>
        <strain evidence="1">Babe33</strain>
    </source>
</reference>
<proteinExistence type="predicted"/>
<evidence type="ECO:0000313" key="1">
    <source>
        <dbReference type="EMBL" id="KAJ2984312.1"/>
    </source>
</evidence>
<dbReference type="EMBL" id="JANJQO010000002">
    <property type="protein sequence ID" value="KAJ2984312.1"/>
    <property type="molecule type" value="Genomic_DNA"/>
</dbReference>
<name>A0ACC1NYB6_9HYPO</name>
<comment type="caution">
    <text evidence="1">The sequence shown here is derived from an EMBL/GenBank/DDBJ whole genome shotgun (WGS) entry which is preliminary data.</text>
</comment>
<gene>
    <name evidence="1" type="ORF">NQ176_g63</name>
</gene>